<keyword evidence="1" id="KW-0472">Membrane</keyword>
<dbReference type="Pfam" id="PF12966">
    <property type="entry name" value="AtpR"/>
    <property type="match status" value="1"/>
</dbReference>
<protein>
    <submittedName>
        <fullName evidence="2">N-ATPase, AtpR subunit</fullName>
    </submittedName>
</protein>
<dbReference type="RefSeq" id="WP_146526669.1">
    <property type="nucleotide sequence ID" value="NZ_SJPV01000004.1"/>
</dbReference>
<dbReference type="AlphaFoldDB" id="A0A5C6DTJ6"/>
<dbReference type="EMBL" id="SJPV01000004">
    <property type="protein sequence ID" value="TWU38346.1"/>
    <property type="molecule type" value="Genomic_DNA"/>
</dbReference>
<gene>
    <name evidence="2" type="ORF">Poly41_28220</name>
</gene>
<feature type="transmembrane region" description="Helical" evidence="1">
    <location>
        <begin position="6"/>
        <end position="26"/>
    </location>
</feature>
<evidence type="ECO:0000313" key="2">
    <source>
        <dbReference type="EMBL" id="TWU38346.1"/>
    </source>
</evidence>
<reference evidence="2 3" key="1">
    <citation type="submission" date="2019-02" db="EMBL/GenBank/DDBJ databases">
        <title>Deep-cultivation of Planctomycetes and their phenomic and genomic characterization uncovers novel biology.</title>
        <authorList>
            <person name="Wiegand S."/>
            <person name="Jogler M."/>
            <person name="Boedeker C."/>
            <person name="Pinto D."/>
            <person name="Vollmers J."/>
            <person name="Rivas-Marin E."/>
            <person name="Kohn T."/>
            <person name="Peeters S.H."/>
            <person name="Heuer A."/>
            <person name="Rast P."/>
            <person name="Oberbeckmann S."/>
            <person name="Bunk B."/>
            <person name="Jeske O."/>
            <person name="Meyerdierks A."/>
            <person name="Storesund J.E."/>
            <person name="Kallscheuer N."/>
            <person name="Luecker S."/>
            <person name="Lage O.M."/>
            <person name="Pohl T."/>
            <person name="Merkel B.J."/>
            <person name="Hornburger P."/>
            <person name="Mueller R.-W."/>
            <person name="Bruemmer F."/>
            <person name="Labrenz M."/>
            <person name="Spormann A.M."/>
            <person name="Op Den Camp H."/>
            <person name="Overmann J."/>
            <person name="Amann R."/>
            <person name="Jetten M.S.M."/>
            <person name="Mascher T."/>
            <person name="Medema M.H."/>
            <person name="Devos D.P."/>
            <person name="Kaster A.-K."/>
            <person name="Ovreas L."/>
            <person name="Rohde M."/>
            <person name="Galperin M.Y."/>
            <person name="Jogler C."/>
        </authorList>
    </citation>
    <scope>NUCLEOTIDE SEQUENCE [LARGE SCALE GENOMIC DNA]</scope>
    <source>
        <strain evidence="2 3">Poly41</strain>
    </source>
</reference>
<keyword evidence="1" id="KW-0812">Transmembrane</keyword>
<comment type="caution">
    <text evidence="2">The sequence shown here is derived from an EMBL/GenBank/DDBJ whole genome shotgun (WGS) entry which is preliminary data.</text>
</comment>
<dbReference type="OrthoDB" id="467414at2"/>
<sequence>MMSIPFAFLSGIALGMFFLGSLWWTVQRLPKTRLPWSFYFTSLIVRMLVLLAGFVVLARQDDWRLLLAGVLGFVLIRTVGVRWVAQEAL</sequence>
<keyword evidence="3" id="KW-1185">Reference proteome</keyword>
<organism evidence="2 3">
    <name type="scientific">Novipirellula artificiosorum</name>
    <dbReference type="NCBI Taxonomy" id="2528016"/>
    <lineage>
        <taxon>Bacteria</taxon>
        <taxon>Pseudomonadati</taxon>
        <taxon>Planctomycetota</taxon>
        <taxon>Planctomycetia</taxon>
        <taxon>Pirellulales</taxon>
        <taxon>Pirellulaceae</taxon>
        <taxon>Novipirellula</taxon>
    </lineage>
</organism>
<name>A0A5C6DTJ6_9BACT</name>
<keyword evidence="1" id="KW-1133">Transmembrane helix</keyword>
<accession>A0A5C6DTJ6</accession>
<evidence type="ECO:0000256" key="1">
    <source>
        <dbReference type="SAM" id="Phobius"/>
    </source>
</evidence>
<dbReference type="NCBIfam" id="TIGR03165">
    <property type="entry name" value="F1F0_chp_2"/>
    <property type="match status" value="1"/>
</dbReference>
<feature type="transmembrane region" description="Helical" evidence="1">
    <location>
        <begin position="38"/>
        <end position="57"/>
    </location>
</feature>
<feature type="transmembrane region" description="Helical" evidence="1">
    <location>
        <begin position="63"/>
        <end position="85"/>
    </location>
</feature>
<evidence type="ECO:0000313" key="3">
    <source>
        <dbReference type="Proteomes" id="UP000319143"/>
    </source>
</evidence>
<dbReference type="InterPro" id="IPR017581">
    <property type="entry name" value="AtpR-like"/>
</dbReference>
<dbReference type="Proteomes" id="UP000319143">
    <property type="component" value="Unassembled WGS sequence"/>
</dbReference>
<proteinExistence type="predicted"/>